<dbReference type="GO" id="GO:0005789">
    <property type="term" value="C:endoplasmic reticulum membrane"/>
    <property type="evidence" value="ECO:0007669"/>
    <property type="project" value="TreeGrafter"/>
</dbReference>
<sequence length="683" mass="77407">MHGARQDGHRPQLVPTNNTLGGVEAMAKRYDRVPTTPSGRHDRRLYYHDENEPQSPTYPPKRKSHMSMKSNLHRESMESFYSTMRPEDFPGDAPFVDSANTTSFTHPTQYVQDATLISDQEARPSSSLTPTSKRTFDADLEQMQVPDTSARRRPFSTQSQMPSRGVVVLHPMQAEPDDYLHIPDKNVDAHSIRPTWRGCVNFCTLFMIAAGLLMLFIGYPLIANFDESYNNVGDRFINNGKSPAIPMPPLIDPDTPPDAHSWTSQYDESEWDLVFSDEFNKDGRTFWPGEDPFWEAGDFYYLATQDYEWYTPEAIRTMNGSLVITMENIVEHNANFRSGMLQSWNKFCIQGGYVETKVILPSEPTTAGYWPGFWMMGNLGRPGYLGTTDGMWPYSYNQCDIGILEYQQYPNRTGPYAATHANSPSNNPNISSLPGMRFPACACSGQEHPGPNAHTARSVPELDIFEMQVKKDDGTYASQSYQIAPFDDDYKWFTNSSSYVIYNHKETNRNSYSGGPTQEALSCVSRVPDSAFFGTDGEGSIMGVEYMPDFSRNGQGYVTWYVDGKKTWTLFETALAPNKKTQIGQRTLPLEPMSLILNLGISKGFQNIDWKNIEFPAHLAFDYVRVYQKRGEPQRISCDPSDYPTADYINKNMDLYSNSNITSFLNSTTRHRTWPKNGLKDGC</sequence>
<dbReference type="GO" id="GO:0006078">
    <property type="term" value="P:(1-&gt;6)-beta-D-glucan biosynthetic process"/>
    <property type="evidence" value="ECO:0007669"/>
    <property type="project" value="TreeGrafter"/>
</dbReference>
<evidence type="ECO:0000256" key="7">
    <source>
        <dbReference type="ARBA" id="ARBA00023180"/>
    </source>
</evidence>
<dbReference type="InterPro" id="IPR000757">
    <property type="entry name" value="Beta-glucanase-like"/>
</dbReference>
<evidence type="ECO:0000256" key="8">
    <source>
        <dbReference type="ARBA" id="ARBA00023316"/>
    </source>
</evidence>
<comment type="similarity">
    <text evidence="2">Belongs to the SKN1/KRE6 family.</text>
</comment>
<dbReference type="PANTHER" id="PTHR31361">
    <property type="entry name" value="BETA-GLUCAN SYNTHESIS-ASSOCIATED PROTEIN KRE6-RELATED"/>
    <property type="match status" value="1"/>
</dbReference>
<dbReference type="OrthoDB" id="412647at2759"/>
<evidence type="ECO:0000259" key="11">
    <source>
        <dbReference type="PROSITE" id="PS51762"/>
    </source>
</evidence>
<comment type="subcellular location">
    <subcellularLocation>
        <location evidence="1">Membrane</location>
        <topology evidence="1">Single-pass type II membrane protein</topology>
    </subcellularLocation>
</comment>
<evidence type="ECO:0000313" key="12">
    <source>
        <dbReference type="EMBL" id="SHO77546.1"/>
    </source>
</evidence>
<dbReference type="Proteomes" id="UP000186303">
    <property type="component" value="Chromosome 3"/>
</dbReference>
<keyword evidence="7" id="KW-0325">Glycoprotein</keyword>
<dbReference type="FunFam" id="2.60.120.200:FF:000140">
    <property type="entry name" value="Beta-glucan synthesis-associated protein"/>
    <property type="match status" value="1"/>
</dbReference>
<keyword evidence="8" id="KW-0961">Cell wall biogenesis/degradation</keyword>
<keyword evidence="13" id="KW-1185">Reference proteome</keyword>
<protein>
    <submittedName>
        <fullName evidence="12">Similar to S.cerevisiae protein KRE6 (Type II integral membrane protein)</fullName>
    </submittedName>
</protein>
<keyword evidence="4" id="KW-0735">Signal-anchor</keyword>
<dbReference type="InterPro" id="IPR005629">
    <property type="entry name" value="Skn1/Kre6/Sbg1"/>
</dbReference>
<proteinExistence type="inferred from homology"/>
<gene>
    <name evidence="12" type="ORF">MSYG_1888</name>
</gene>
<organism evidence="12 13">
    <name type="scientific">Malassezia sympodialis (strain ATCC 42132)</name>
    <name type="common">Atopic eczema-associated yeast</name>
    <dbReference type="NCBI Taxonomy" id="1230383"/>
    <lineage>
        <taxon>Eukaryota</taxon>
        <taxon>Fungi</taxon>
        <taxon>Dikarya</taxon>
        <taxon>Basidiomycota</taxon>
        <taxon>Ustilaginomycotina</taxon>
        <taxon>Malasseziomycetes</taxon>
        <taxon>Malasseziales</taxon>
        <taxon>Malasseziaceae</taxon>
        <taxon>Malassezia</taxon>
    </lineage>
</organism>
<dbReference type="EMBL" id="LT671823">
    <property type="protein sequence ID" value="SHO77546.1"/>
    <property type="molecule type" value="Genomic_DNA"/>
</dbReference>
<evidence type="ECO:0000256" key="9">
    <source>
        <dbReference type="SAM" id="MobiDB-lite"/>
    </source>
</evidence>
<dbReference type="CDD" id="cd02180">
    <property type="entry name" value="GH16_fungal_KRE6_glucanase"/>
    <property type="match status" value="1"/>
</dbReference>
<dbReference type="Gene3D" id="2.60.120.200">
    <property type="match status" value="2"/>
</dbReference>
<dbReference type="InterPro" id="IPR013320">
    <property type="entry name" value="ConA-like_dom_sf"/>
</dbReference>
<evidence type="ECO:0000256" key="4">
    <source>
        <dbReference type="ARBA" id="ARBA00022968"/>
    </source>
</evidence>
<feature type="domain" description="GH16" evidence="11">
    <location>
        <begin position="260"/>
        <end position="632"/>
    </location>
</feature>
<feature type="region of interest" description="Disordered" evidence="9">
    <location>
        <begin position="1"/>
        <end position="68"/>
    </location>
</feature>
<feature type="compositionally biased region" description="Basic and acidic residues" evidence="9">
    <location>
        <begin position="1"/>
        <end position="10"/>
    </location>
</feature>
<dbReference type="PROSITE" id="PS51762">
    <property type="entry name" value="GH16_2"/>
    <property type="match status" value="1"/>
</dbReference>
<feature type="transmembrane region" description="Helical" evidence="10">
    <location>
        <begin position="199"/>
        <end position="222"/>
    </location>
</feature>
<accession>A0A1M8A525</accession>
<evidence type="ECO:0000256" key="6">
    <source>
        <dbReference type="ARBA" id="ARBA00023136"/>
    </source>
</evidence>
<dbReference type="OMA" id="CDIGILE"/>
<reference evidence="13" key="1">
    <citation type="journal article" date="2017" name="Nucleic Acids Res.">
        <title>Proteogenomics produces comprehensive and highly accurate protein-coding gene annotation in a complete genome assembly of Malassezia sympodialis.</title>
        <authorList>
            <person name="Zhu Y."/>
            <person name="Engstroem P.G."/>
            <person name="Tellgren-Roth C."/>
            <person name="Baudo C.D."/>
            <person name="Kennell J.C."/>
            <person name="Sun S."/>
            <person name="Billmyre R.B."/>
            <person name="Schroeder M.S."/>
            <person name="Andersson A."/>
            <person name="Holm T."/>
            <person name="Sigurgeirsson B."/>
            <person name="Wu G."/>
            <person name="Sankaranarayanan S.R."/>
            <person name="Siddharthan R."/>
            <person name="Sanyal K."/>
            <person name="Lundeberg J."/>
            <person name="Nystedt B."/>
            <person name="Boekhout T."/>
            <person name="Dawson T.L. Jr."/>
            <person name="Heitman J."/>
            <person name="Scheynius A."/>
            <person name="Lehtioe J."/>
        </authorList>
    </citation>
    <scope>NUCLEOTIDE SEQUENCE [LARGE SCALE GENOMIC DNA]</scope>
    <source>
        <strain evidence="13">ATCC 42132</strain>
    </source>
</reference>
<evidence type="ECO:0000256" key="10">
    <source>
        <dbReference type="SAM" id="Phobius"/>
    </source>
</evidence>
<dbReference type="AlphaFoldDB" id="A0A1M8A525"/>
<dbReference type="STRING" id="1230383.A0A1M8A525"/>
<dbReference type="VEuPathDB" id="FungiDB:MSYG_1888"/>
<dbReference type="GO" id="GO:0031505">
    <property type="term" value="P:fungal-type cell wall organization"/>
    <property type="evidence" value="ECO:0007669"/>
    <property type="project" value="TreeGrafter"/>
</dbReference>
<keyword evidence="5 10" id="KW-1133">Transmembrane helix</keyword>
<evidence type="ECO:0000256" key="2">
    <source>
        <dbReference type="ARBA" id="ARBA00010962"/>
    </source>
</evidence>
<evidence type="ECO:0000256" key="1">
    <source>
        <dbReference type="ARBA" id="ARBA00004606"/>
    </source>
</evidence>
<dbReference type="Pfam" id="PF03935">
    <property type="entry name" value="SKN1_KRE6_Sbg1"/>
    <property type="match status" value="1"/>
</dbReference>
<dbReference type="PANTHER" id="PTHR31361:SF15">
    <property type="entry name" value="GH16 DOMAIN-CONTAINING PROTEIN"/>
    <property type="match status" value="1"/>
</dbReference>
<evidence type="ECO:0000313" key="13">
    <source>
        <dbReference type="Proteomes" id="UP000186303"/>
    </source>
</evidence>
<evidence type="ECO:0000256" key="3">
    <source>
        <dbReference type="ARBA" id="ARBA00022692"/>
    </source>
</evidence>
<name>A0A1M8A525_MALS4</name>
<dbReference type="GO" id="GO:0015926">
    <property type="term" value="F:glucosidase activity"/>
    <property type="evidence" value="ECO:0007669"/>
    <property type="project" value="TreeGrafter"/>
</dbReference>
<keyword evidence="6 10" id="KW-0472">Membrane</keyword>
<dbReference type="GO" id="GO:0005886">
    <property type="term" value="C:plasma membrane"/>
    <property type="evidence" value="ECO:0007669"/>
    <property type="project" value="TreeGrafter"/>
</dbReference>
<evidence type="ECO:0000256" key="5">
    <source>
        <dbReference type="ARBA" id="ARBA00022989"/>
    </source>
</evidence>
<dbReference type="SUPFAM" id="SSF49899">
    <property type="entry name" value="Concanavalin A-like lectins/glucanases"/>
    <property type="match status" value="1"/>
</dbReference>
<keyword evidence="3 10" id="KW-0812">Transmembrane</keyword>